<dbReference type="SUPFAM" id="SSF48498">
    <property type="entry name" value="Tetracyclin repressor-like, C-terminal domain"/>
    <property type="match status" value="1"/>
</dbReference>
<dbReference type="Pfam" id="PF22276">
    <property type="entry name" value="SlmA-like_C"/>
    <property type="match status" value="1"/>
</dbReference>
<accession>A0A370DAZ6</accession>
<evidence type="ECO:0000256" key="3">
    <source>
        <dbReference type="ARBA" id="ARBA00023125"/>
    </source>
</evidence>
<gene>
    <name evidence="5" type="primary">slmA</name>
    <name evidence="8" type="ORF">DIZ78_16740</name>
</gene>
<comment type="function">
    <text evidence="5">Required for nucleoid occlusion (NO) phenomenon, which prevents Z-ring formation and cell division over the nucleoid. Acts as a DNA-associated cell division inhibitor that binds simultaneously chromosomal DNA and FtsZ, and disrupts the assembly of FtsZ polymers. SlmA-DNA-binding sequences (SBS) are dispersed on non-Ter regions of the chromosome, preventing FtsZ polymerization at these regions.</text>
</comment>
<sequence length="196" mass="22090">MSSRIPRKQLILEALARELEQNPGGRITTAALARAAEISEAALYRHFASKAKMFEGLIDFAEESIFVRINQILEEESDARLRCGRLLYLILLFSERNPGITRVLLGDALVGETERLQTRVGQFFSRLETQLKQILREGDLREGGLQTVDACVSANLMLAAVEGRMHQYSRSRFKTAPLTQWEAQWGVLEAALFNLP</sequence>
<evidence type="ECO:0000256" key="2">
    <source>
        <dbReference type="ARBA" id="ARBA00022618"/>
    </source>
</evidence>
<organism evidence="8 9">
    <name type="scientific">endosymbiont of Escarpia spicata</name>
    <dbReference type="NCBI Taxonomy" id="2200908"/>
    <lineage>
        <taxon>Bacteria</taxon>
        <taxon>Pseudomonadati</taxon>
        <taxon>Pseudomonadota</taxon>
        <taxon>Gammaproteobacteria</taxon>
        <taxon>sulfur-oxidizing symbionts</taxon>
    </lineage>
</organism>
<keyword evidence="1 5" id="KW-0963">Cytoplasm</keyword>
<dbReference type="AlphaFoldDB" id="A0A370DAZ6"/>
<dbReference type="PANTHER" id="PTHR43479">
    <property type="entry name" value="ACREF/ENVCD OPERON REPRESSOR-RELATED"/>
    <property type="match status" value="1"/>
</dbReference>
<comment type="subcellular location">
    <subcellularLocation>
        <location evidence="5">Cytoplasm</location>
        <location evidence="5">Nucleoid</location>
    </subcellularLocation>
</comment>
<dbReference type="SUPFAM" id="SSF46689">
    <property type="entry name" value="Homeodomain-like"/>
    <property type="match status" value="1"/>
</dbReference>
<dbReference type="Gene3D" id="1.10.357.10">
    <property type="entry name" value="Tetracycline Repressor, domain 2"/>
    <property type="match status" value="1"/>
</dbReference>
<comment type="similarity">
    <text evidence="5">Belongs to the nucleoid occlusion factor SlmA family.</text>
</comment>
<dbReference type="GO" id="GO:0051301">
    <property type="term" value="P:cell division"/>
    <property type="evidence" value="ECO:0007669"/>
    <property type="project" value="UniProtKB-KW"/>
</dbReference>
<dbReference type="InterPro" id="IPR001647">
    <property type="entry name" value="HTH_TetR"/>
</dbReference>
<keyword evidence="2 5" id="KW-0132">Cell division</keyword>
<evidence type="ECO:0000256" key="5">
    <source>
        <dbReference type="HAMAP-Rule" id="MF_01839"/>
    </source>
</evidence>
<dbReference type="InterPro" id="IPR050624">
    <property type="entry name" value="HTH-type_Tx_Regulator"/>
</dbReference>
<evidence type="ECO:0000256" key="1">
    <source>
        <dbReference type="ARBA" id="ARBA00022490"/>
    </source>
</evidence>
<dbReference type="Proteomes" id="UP000254771">
    <property type="component" value="Unassembled WGS sequence"/>
</dbReference>
<proteinExistence type="inferred from homology"/>
<keyword evidence="3 5" id="KW-0238">DNA-binding</keyword>
<evidence type="ECO:0000256" key="4">
    <source>
        <dbReference type="ARBA" id="ARBA00023306"/>
    </source>
</evidence>
<evidence type="ECO:0000256" key="6">
    <source>
        <dbReference type="PROSITE-ProRule" id="PRU00335"/>
    </source>
</evidence>
<evidence type="ECO:0000313" key="8">
    <source>
        <dbReference type="EMBL" id="RDH82072.1"/>
    </source>
</evidence>
<dbReference type="NCBIfam" id="NF007015">
    <property type="entry name" value="PRK09480.1"/>
    <property type="match status" value="1"/>
</dbReference>
<evidence type="ECO:0000313" key="9">
    <source>
        <dbReference type="Proteomes" id="UP000254771"/>
    </source>
</evidence>
<feature type="DNA-binding region" description="H-T-H motif" evidence="6">
    <location>
        <begin position="28"/>
        <end position="47"/>
    </location>
</feature>
<keyword evidence="9" id="KW-1185">Reference proteome</keyword>
<dbReference type="GO" id="GO:0010974">
    <property type="term" value="P:negative regulation of division septum assembly"/>
    <property type="evidence" value="ECO:0007669"/>
    <property type="project" value="InterPro"/>
</dbReference>
<dbReference type="InterPro" id="IPR054580">
    <property type="entry name" value="SlmA-like_C"/>
</dbReference>
<comment type="subunit">
    <text evidence="5">Homodimer. Interacts with FtsZ.</text>
</comment>
<dbReference type="HAMAP" id="MF_01839">
    <property type="entry name" value="NO_factor_SlmA"/>
    <property type="match status" value="1"/>
</dbReference>
<keyword evidence="4 5" id="KW-0131">Cell cycle</keyword>
<dbReference type="InterPro" id="IPR023769">
    <property type="entry name" value="NO_SlmA"/>
</dbReference>
<dbReference type="Pfam" id="PF00440">
    <property type="entry name" value="TetR_N"/>
    <property type="match status" value="1"/>
</dbReference>
<protein>
    <recommendedName>
        <fullName evidence="5">Nucleoid occlusion factor SlmA</fullName>
    </recommendedName>
</protein>
<dbReference type="EMBL" id="QFXE01000021">
    <property type="protein sequence ID" value="RDH82072.1"/>
    <property type="molecule type" value="Genomic_DNA"/>
</dbReference>
<dbReference type="GO" id="GO:0043565">
    <property type="term" value="F:sequence-specific DNA binding"/>
    <property type="evidence" value="ECO:0007669"/>
    <property type="project" value="UniProtKB-UniRule"/>
</dbReference>
<evidence type="ECO:0000259" key="7">
    <source>
        <dbReference type="PROSITE" id="PS50977"/>
    </source>
</evidence>
<name>A0A370DAZ6_9GAMM</name>
<dbReference type="InterPro" id="IPR036271">
    <property type="entry name" value="Tet_transcr_reg_TetR-rel_C_sf"/>
</dbReference>
<dbReference type="GO" id="GO:0005737">
    <property type="term" value="C:cytoplasm"/>
    <property type="evidence" value="ECO:0007669"/>
    <property type="project" value="UniProtKB-UniRule"/>
</dbReference>
<dbReference type="PANTHER" id="PTHR43479:SF11">
    <property type="entry name" value="ACREF_ENVCD OPERON REPRESSOR-RELATED"/>
    <property type="match status" value="1"/>
</dbReference>
<dbReference type="PROSITE" id="PS50977">
    <property type="entry name" value="HTH_TETR_2"/>
    <property type="match status" value="1"/>
</dbReference>
<comment type="caution">
    <text evidence="8">The sequence shown here is derived from an EMBL/GenBank/DDBJ whole genome shotgun (WGS) entry which is preliminary data.</text>
</comment>
<reference evidence="8 9" key="1">
    <citation type="journal article" date="2018" name="ISME J.">
        <title>Endosymbiont genomes yield clues of tubeworm success.</title>
        <authorList>
            <person name="Li Y."/>
            <person name="Liles M.R."/>
            <person name="Halanych K.M."/>
        </authorList>
    </citation>
    <scope>NUCLEOTIDE SEQUENCE [LARGE SCALE GENOMIC DNA]</scope>
    <source>
        <strain evidence="8">A1462</strain>
    </source>
</reference>
<dbReference type="InterPro" id="IPR009057">
    <property type="entry name" value="Homeodomain-like_sf"/>
</dbReference>
<dbReference type="GO" id="GO:0043590">
    <property type="term" value="C:bacterial nucleoid"/>
    <property type="evidence" value="ECO:0007669"/>
    <property type="project" value="UniProtKB-UniRule"/>
</dbReference>
<feature type="domain" description="HTH tetR-type" evidence="7">
    <location>
        <begin position="5"/>
        <end position="65"/>
    </location>
</feature>